<dbReference type="EMBL" id="JAOJ01000003">
    <property type="protein sequence ID" value="EUA67210.1"/>
    <property type="molecule type" value="Genomic_DNA"/>
</dbReference>
<name>X8DIB5_9MYCO</name>
<reference evidence="3 4" key="1">
    <citation type="submission" date="2013-12" db="EMBL/GenBank/DDBJ databases">
        <authorList>
            <person name="Zelazny A."/>
            <person name="Olivier K."/>
            <person name="Holland S."/>
            <person name="Lenaerts A."/>
            <person name="Ordway D."/>
            <person name="DeGroote M.A."/>
            <person name="Parker T."/>
            <person name="Sizemore C."/>
            <person name="Tallon L.J."/>
            <person name="Sadzewicz L.K."/>
            <person name="Sengamalay N."/>
            <person name="Fraser C.M."/>
            <person name="Hine E."/>
            <person name="Shefchek K.A."/>
            <person name="Das S.P."/>
            <person name="Tettelin H."/>
        </authorList>
    </citation>
    <scope>NUCLEOTIDE SEQUENCE [LARGE SCALE GENOMIC DNA]</scope>
    <source>
        <strain evidence="3 4">1513</strain>
    </source>
</reference>
<feature type="compositionally biased region" description="Polar residues" evidence="1">
    <location>
        <begin position="1"/>
        <end position="11"/>
    </location>
</feature>
<dbReference type="PATRIC" id="fig|1299321.3.peg.4531"/>
<keyword evidence="2" id="KW-0812">Transmembrane</keyword>
<evidence type="ECO:0000313" key="4">
    <source>
        <dbReference type="Proteomes" id="UP000023351"/>
    </source>
</evidence>
<organism evidence="3 4">
    <name type="scientific">Mycobacteroides abscessus subsp. bolletii 1513</name>
    <dbReference type="NCBI Taxonomy" id="1299321"/>
    <lineage>
        <taxon>Bacteria</taxon>
        <taxon>Bacillati</taxon>
        <taxon>Actinomycetota</taxon>
        <taxon>Actinomycetes</taxon>
        <taxon>Mycobacteriales</taxon>
        <taxon>Mycobacteriaceae</taxon>
        <taxon>Mycobacteroides</taxon>
        <taxon>Mycobacteroides abscessus</taxon>
    </lineage>
</organism>
<feature type="region of interest" description="Disordered" evidence="1">
    <location>
        <begin position="1"/>
        <end position="42"/>
    </location>
</feature>
<accession>X8DIB5</accession>
<dbReference type="Gene3D" id="3.40.50.300">
    <property type="entry name" value="P-loop containing nucleotide triphosphate hydrolases"/>
    <property type="match status" value="1"/>
</dbReference>
<comment type="caution">
    <text evidence="3">The sequence shown here is derived from an EMBL/GenBank/DDBJ whole genome shotgun (WGS) entry which is preliminary data.</text>
</comment>
<gene>
    <name evidence="3" type="ORF">I540_4701</name>
</gene>
<dbReference type="InterPro" id="IPR027417">
    <property type="entry name" value="P-loop_NTPase"/>
</dbReference>
<dbReference type="AlphaFoldDB" id="X8DIB5"/>
<evidence type="ECO:0000256" key="2">
    <source>
        <dbReference type="SAM" id="Phobius"/>
    </source>
</evidence>
<feature type="compositionally biased region" description="Basic and acidic residues" evidence="1">
    <location>
        <begin position="27"/>
        <end position="38"/>
    </location>
</feature>
<feature type="transmembrane region" description="Helical" evidence="2">
    <location>
        <begin position="110"/>
        <end position="130"/>
    </location>
</feature>
<proteinExistence type="predicted"/>
<keyword evidence="2" id="KW-0472">Membrane</keyword>
<protein>
    <submittedName>
        <fullName evidence="3">Phage Terminase family protein</fullName>
    </submittedName>
</protein>
<keyword evidence="2" id="KW-1133">Transmembrane helix</keyword>
<evidence type="ECO:0000256" key="1">
    <source>
        <dbReference type="SAM" id="MobiDB-lite"/>
    </source>
</evidence>
<dbReference type="Proteomes" id="UP000023351">
    <property type="component" value="Unassembled WGS sequence"/>
</dbReference>
<evidence type="ECO:0000313" key="3">
    <source>
        <dbReference type="EMBL" id="EUA67210.1"/>
    </source>
</evidence>
<sequence>MAQARSKSTKPSLPAWVGSWPRLKGRQTPEFESRHPGDESAQADRCGRFGFDIGLRTMPWQWRSLQGILSVQDATAEEIEDAAREGRPPIRLWTHRDVCIECTRQQGKTLLIVLLILFHMYVLRSARIIYTAQRWSTAYDVFKRVWAVIDRVPWLRERLAEKPSKAGNRGVIKLRDPNTGQIVCEAEFGPRSQDFGRGYTEIDLLIVDEAYDIDPGEEQNLTGAQSAAKNPQTVYISTSPVASIHPKCHTLTGMHRLGHQQAPDLYYALYAAPRDMPRNEPDTWEAAQPSYGVATNEREIRSKLQKAKTLEQRAIFDADYLGWGDYPPDEEEISSPIPEAIWGDMANPDAKLIGSRVIAVRRARNRDAWSITAAQWATDGRSHIEVGPLRDGSHTEIAKYLIAKVTEWNPIALVIDRKNTANVLEPLLTAAGIEPNMIGTPEIALACGGLLDDALAGKLSHSDQPVLNDSVVSATMQELPQGDFIWAEDYTGAGTPLVCVSMAHWALLKFGVKAPTKTVGARTGAAREHQSHRHSADFDAMSAAF</sequence>